<keyword evidence="2" id="KW-1185">Reference proteome</keyword>
<gene>
    <name evidence="1" type="ORF">DSM107010_39540</name>
</gene>
<reference evidence="1 2" key="1">
    <citation type="journal article" date="2019" name="Genome Biol. Evol.">
        <title>Day and night: Metabolic profiles and evolutionary relationships of six axenic non-marine cyanobacteria.</title>
        <authorList>
            <person name="Will S.E."/>
            <person name="Henke P."/>
            <person name="Boedeker C."/>
            <person name="Huang S."/>
            <person name="Brinkmann H."/>
            <person name="Rohde M."/>
            <person name="Jarek M."/>
            <person name="Friedl T."/>
            <person name="Seufert S."/>
            <person name="Schumacher M."/>
            <person name="Overmann J."/>
            <person name="Neumann-Schaal M."/>
            <person name="Petersen J."/>
        </authorList>
    </citation>
    <scope>NUCLEOTIDE SEQUENCE [LARGE SCALE GENOMIC DNA]</scope>
    <source>
        <strain evidence="1 2">SAG 39.79</strain>
    </source>
</reference>
<evidence type="ECO:0000313" key="2">
    <source>
        <dbReference type="Proteomes" id="UP000282574"/>
    </source>
</evidence>
<comment type="caution">
    <text evidence="1">The sequence shown here is derived from an EMBL/GenBank/DDBJ whole genome shotgun (WGS) entry which is preliminary data.</text>
</comment>
<evidence type="ECO:0008006" key="3">
    <source>
        <dbReference type="Google" id="ProtNLM"/>
    </source>
</evidence>
<dbReference type="EMBL" id="RSCK01000037">
    <property type="protein sequence ID" value="RUT10714.1"/>
    <property type="molecule type" value="Genomic_DNA"/>
</dbReference>
<dbReference type="RefSeq" id="WP_127023747.1">
    <property type="nucleotide sequence ID" value="NZ_JAVKZF010000004.1"/>
</dbReference>
<dbReference type="SUPFAM" id="SSF52540">
    <property type="entry name" value="P-loop containing nucleoside triphosphate hydrolases"/>
    <property type="match status" value="1"/>
</dbReference>
<dbReference type="InterPro" id="IPR027417">
    <property type="entry name" value="P-loop_NTPase"/>
</dbReference>
<dbReference type="InterPro" id="IPR059206">
    <property type="entry name" value="Sll1717-like"/>
</dbReference>
<accession>A0AB37UHD7</accession>
<evidence type="ECO:0000313" key="1">
    <source>
        <dbReference type="EMBL" id="RUT10714.1"/>
    </source>
</evidence>
<organism evidence="1 2">
    <name type="scientific">Chroococcidiopsis cubana SAG 39.79</name>
    <dbReference type="NCBI Taxonomy" id="388085"/>
    <lineage>
        <taxon>Bacteria</taxon>
        <taxon>Bacillati</taxon>
        <taxon>Cyanobacteriota</taxon>
        <taxon>Cyanophyceae</taxon>
        <taxon>Chroococcidiopsidales</taxon>
        <taxon>Chroococcidiopsidaceae</taxon>
        <taxon>Chroococcidiopsis</taxon>
    </lineage>
</organism>
<dbReference type="NCBIfam" id="NF047389">
    <property type="entry name" value="ATPase_Sll1717"/>
    <property type="match status" value="1"/>
</dbReference>
<dbReference type="Proteomes" id="UP000282574">
    <property type="component" value="Unassembled WGS sequence"/>
</dbReference>
<protein>
    <recommendedName>
        <fullName evidence="3">ATP-binding protein</fullName>
    </recommendedName>
</protein>
<dbReference type="AlphaFoldDB" id="A0AB37UHD7"/>
<sequence length="515" mass="59561">MEYANMFTELEPFGEPDCESELKLLGTDEYSKYYFQHTPFNQEVMSRKTFLIIGRRGTGKTALSHFFSFQKVIPNAAVIDVDEPAAFQQVMSKIAESAAQSREVAIPRLVKIWEFVIWSIIFRQFQEKDLRIKAACIFGDGKEKVSAFILHVLKALMTKFLKTDNSLADELESLISSETIQTAKAAVLEVAKKNPIIVAIDTLENYAVKDQSMMRATAALIQCASNFNREFSQHNLHLKLFIMAEIFPYLKEEILLNTLKSIRHEVYLHWRPKDLLKLISWRLWRYLKFNNINGYYENKTDWDKHRDVLIEKWEPFFNRHLKNEFNLVEKSFPYVLRHTQMRPRQLIVLCNSIAKCAQEKGNFPKFTTEDIIMGVKQGEELLADEVFNSYSSLYPRAARIAEALSGLPLIFKGNELDRRASQTASQWTAGEYSPSAFRQLVAELGIVGRVRQIDERAGIVEADFEYANNSRLPLLVGDTCVIHPMFYKKLNIQITKNLCVYPFPDHEEFKIFDVA</sequence>
<proteinExistence type="predicted"/>
<name>A0AB37UHD7_9CYAN</name>